<keyword evidence="4" id="KW-0472">Membrane</keyword>
<dbReference type="FunFam" id="2.60.40.10:FF:000791">
    <property type="entry name" value="Two-component system sensor histidine kinase/response regulator"/>
    <property type="match status" value="1"/>
</dbReference>
<proteinExistence type="predicted"/>
<dbReference type="AlphaFoldDB" id="A0A0C1L5H7"/>
<name>A0A0C1L5H7_9BACT</name>
<evidence type="ECO:0000256" key="4">
    <source>
        <dbReference type="SAM" id="Phobius"/>
    </source>
</evidence>
<dbReference type="PRINTS" id="PR00344">
    <property type="entry name" value="BCTRLSENSOR"/>
</dbReference>
<dbReference type="InterPro" id="IPR036097">
    <property type="entry name" value="HisK_dim/P_sf"/>
</dbReference>
<gene>
    <name evidence="6" type="ORF">OI18_06840</name>
</gene>
<keyword evidence="7" id="KW-1185">Reference proteome</keyword>
<sequence length="1043" mass="118283">MLLLLIILTTSPTFSQPYYFRHYQVEEGLSNNTVFCSVQGRNGFMWFGTKNGLNRFDGYQFKQFTIADNNQGSGNSDMIYCLSTDMNGALWVGSAMGLYRFDEKREKLVSFIDSLKEVNTVLHDAKGRLWFISWNTVYRYDFGNSELVSYQNLIRATSICRASNNTLWFGSTDGKLYRYNESQNNFSAFELFSHSPAPPSRWIQKVRCTDDGSILIGTSGQGLKLFDTAKLQYTDLLTENPNRTPIFIRDILLYDRNEYWLATESGIFILHRDKAGYTNLRKKFLDPYSLSDNAVYTLSKDSEGGVWAGTYFGGINYFSKQHTFFTKYYPDYSSNTVGGSAVREICEDHNGVLWIGTEDAGLNSLDKRTGAITHYEPGTSPGSISHSNIHGLLVSGNELWIGTFENGLDIMDLGTRKVVRRYKAGSGEHELKSNFVVSLLETRSGNKYVGTSNGLFRFTSAGSKFDCPDNFPAGGFISCLLEDSKGLVWIGTHGRGIYGYEPSTRKFTNFTFTTGDSLGFPNNIVNAIYEDSKNRLWFATEGGGLCSYNEKQNNFTTYTTKDGLPSNFIFKIIEDDNGYLWVSTSKGLVRFLPEQKSIVVFTKANGLLNDQFNYNSGYKDADGNIYFGSIKGMVSFRPGTFHASNFVPQIFITGFQVHNRELSISADSGFLPQSILYTKSLKLPYDQSSFSIDFAALSFTSPEVTAYSYKMDGLEKEWTFLKTNRKVYFTNLSSGNYVFRVKAFTNGNWNSKEKKLYIEILPPFWASTTAYIVYALLVAVIAWLLIRRYHRRTQEKKEKEIYEAKIDFFTNVAHEIRTPLTLIKGPVENLLEKTDEIPEIREDVTMMNRNTNRLVTLITQILDFRKTETRGFSLDFAKEDIAPILEESYITFRPVADKKKLNYSLHLPDQRFTAMADEEALTKIFSNLLGNATKYASHYVSVILNPPGSDDMYWSLTIENDGPLIPAAMREKIFEPFVRIKDATRQRGTGIGLALAKSLATLHGGELLFREAENGMNLFILRLPVHPPEKEISQKPKRTSQTR</sequence>
<dbReference type="CDD" id="cd00082">
    <property type="entry name" value="HisKA"/>
    <property type="match status" value="1"/>
</dbReference>
<dbReference type="InterPro" id="IPR015943">
    <property type="entry name" value="WD40/YVTN_repeat-like_dom_sf"/>
</dbReference>
<dbReference type="InterPro" id="IPR005467">
    <property type="entry name" value="His_kinase_dom"/>
</dbReference>
<dbReference type="InterPro" id="IPR036890">
    <property type="entry name" value="HATPase_C_sf"/>
</dbReference>
<comment type="catalytic activity">
    <reaction evidence="1">
        <text>ATP + protein L-histidine = ADP + protein N-phospho-L-histidine.</text>
        <dbReference type="EC" id="2.7.13.3"/>
    </reaction>
</comment>
<organism evidence="6 7">
    <name type="scientific">Flavihumibacter solisilvae</name>
    <dbReference type="NCBI Taxonomy" id="1349421"/>
    <lineage>
        <taxon>Bacteria</taxon>
        <taxon>Pseudomonadati</taxon>
        <taxon>Bacteroidota</taxon>
        <taxon>Chitinophagia</taxon>
        <taxon>Chitinophagales</taxon>
        <taxon>Chitinophagaceae</taxon>
        <taxon>Flavihumibacter</taxon>
    </lineage>
</organism>
<dbReference type="Pfam" id="PF02518">
    <property type="entry name" value="HATPase_c"/>
    <property type="match status" value="1"/>
</dbReference>
<dbReference type="SMART" id="SM00388">
    <property type="entry name" value="HisKA"/>
    <property type="match status" value="1"/>
</dbReference>
<keyword evidence="4" id="KW-0812">Transmembrane</keyword>
<dbReference type="InterPro" id="IPR011110">
    <property type="entry name" value="Reg_prop"/>
</dbReference>
<dbReference type="PROSITE" id="PS50109">
    <property type="entry name" value="HIS_KIN"/>
    <property type="match status" value="1"/>
</dbReference>
<dbReference type="GO" id="GO:0000155">
    <property type="term" value="F:phosphorelay sensor kinase activity"/>
    <property type="evidence" value="ECO:0007669"/>
    <property type="project" value="InterPro"/>
</dbReference>
<dbReference type="Pfam" id="PF07494">
    <property type="entry name" value="Reg_prop"/>
    <property type="match status" value="6"/>
</dbReference>
<dbReference type="Gene3D" id="1.10.287.130">
    <property type="match status" value="1"/>
</dbReference>
<dbReference type="Pfam" id="PF00512">
    <property type="entry name" value="HisKA"/>
    <property type="match status" value="1"/>
</dbReference>
<dbReference type="InterPro" id="IPR011123">
    <property type="entry name" value="Y_Y_Y"/>
</dbReference>
<dbReference type="Pfam" id="PF07495">
    <property type="entry name" value="Y_Y_Y"/>
    <property type="match status" value="1"/>
</dbReference>
<feature type="transmembrane region" description="Helical" evidence="4">
    <location>
        <begin position="764"/>
        <end position="786"/>
    </location>
</feature>
<dbReference type="Proteomes" id="UP000031408">
    <property type="component" value="Unassembled WGS sequence"/>
</dbReference>
<dbReference type="InterPro" id="IPR004358">
    <property type="entry name" value="Sig_transdc_His_kin-like_C"/>
</dbReference>
<evidence type="ECO:0000259" key="5">
    <source>
        <dbReference type="PROSITE" id="PS50109"/>
    </source>
</evidence>
<evidence type="ECO:0000256" key="2">
    <source>
        <dbReference type="ARBA" id="ARBA00012438"/>
    </source>
</evidence>
<feature type="domain" description="Histidine kinase" evidence="5">
    <location>
        <begin position="811"/>
        <end position="1027"/>
    </location>
</feature>
<dbReference type="CDD" id="cd00075">
    <property type="entry name" value="HATPase"/>
    <property type="match status" value="1"/>
</dbReference>
<dbReference type="EMBL" id="JSVC01000007">
    <property type="protein sequence ID" value="KIC95382.1"/>
    <property type="molecule type" value="Genomic_DNA"/>
</dbReference>
<dbReference type="InterPro" id="IPR013783">
    <property type="entry name" value="Ig-like_fold"/>
</dbReference>
<dbReference type="Gene3D" id="3.30.565.10">
    <property type="entry name" value="Histidine kinase-like ATPase, C-terminal domain"/>
    <property type="match status" value="1"/>
</dbReference>
<dbReference type="InterPro" id="IPR003661">
    <property type="entry name" value="HisK_dim/P_dom"/>
</dbReference>
<dbReference type="SUPFAM" id="SSF47384">
    <property type="entry name" value="Homodimeric domain of signal transducing histidine kinase"/>
    <property type="match status" value="1"/>
</dbReference>
<dbReference type="PANTHER" id="PTHR43547">
    <property type="entry name" value="TWO-COMPONENT HISTIDINE KINASE"/>
    <property type="match status" value="1"/>
</dbReference>
<dbReference type="Gene3D" id="2.60.40.10">
    <property type="entry name" value="Immunoglobulins"/>
    <property type="match status" value="1"/>
</dbReference>
<dbReference type="STRING" id="1349421.OI18_06840"/>
<evidence type="ECO:0000256" key="1">
    <source>
        <dbReference type="ARBA" id="ARBA00000085"/>
    </source>
</evidence>
<dbReference type="PANTHER" id="PTHR43547:SF2">
    <property type="entry name" value="HYBRID SIGNAL TRANSDUCTION HISTIDINE KINASE C"/>
    <property type="match status" value="1"/>
</dbReference>
<keyword evidence="4" id="KW-1133">Transmembrane helix</keyword>
<evidence type="ECO:0000313" key="6">
    <source>
        <dbReference type="EMBL" id="KIC95382.1"/>
    </source>
</evidence>
<dbReference type="Gene3D" id="2.130.10.10">
    <property type="entry name" value="YVTN repeat-like/Quinoprotein amine dehydrogenase"/>
    <property type="match status" value="2"/>
</dbReference>
<dbReference type="EC" id="2.7.13.3" evidence="2"/>
<dbReference type="InterPro" id="IPR003594">
    <property type="entry name" value="HATPase_dom"/>
</dbReference>
<dbReference type="SUPFAM" id="SSF63829">
    <property type="entry name" value="Calcium-dependent phosphotriesterase"/>
    <property type="match status" value="2"/>
</dbReference>
<dbReference type="SMART" id="SM00387">
    <property type="entry name" value="HATPase_c"/>
    <property type="match status" value="1"/>
</dbReference>
<reference evidence="6 7" key="1">
    <citation type="submission" date="2014-11" db="EMBL/GenBank/DDBJ databases">
        <title>Genome sequence of Flavihumibacter solisilvae 3-3.</title>
        <authorList>
            <person name="Zhou G."/>
            <person name="Li M."/>
            <person name="Wang G."/>
        </authorList>
    </citation>
    <scope>NUCLEOTIDE SEQUENCE [LARGE SCALE GENOMIC DNA]</scope>
    <source>
        <strain evidence="6 7">3-3</strain>
    </source>
</reference>
<evidence type="ECO:0000256" key="3">
    <source>
        <dbReference type="ARBA" id="ARBA00022553"/>
    </source>
</evidence>
<protein>
    <recommendedName>
        <fullName evidence="2">histidine kinase</fullName>
        <ecNumber evidence="2">2.7.13.3</ecNumber>
    </recommendedName>
</protein>
<evidence type="ECO:0000313" key="7">
    <source>
        <dbReference type="Proteomes" id="UP000031408"/>
    </source>
</evidence>
<accession>A0A0C1L5H7</accession>
<keyword evidence="3" id="KW-0597">Phosphoprotein</keyword>
<dbReference type="FunFam" id="1.10.287.130:FF:000045">
    <property type="entry name" value="Two-component system sensor histidine kinase/response regulator"/>
    <property type="match status" value="1"/>
</dbReference>
<comment type="caution">
    <text evidence="6">The sequence shown here is derived from an EMBL/GenBank/DDBJ whole genome shotgun (WGS) entry which is preliminary data.</text>
</comment>
<dbReference type="SUPFAM" id="SSF55874">
    <property type="entry name" value="ATPase domain of HSP90 chaperone/DNA topoisomerase II/histidine kinase"/>
    <property type="match status" value="1"/>
</dbReference>